<evidence type="ECO:0000313" key="1">
    <source>
        <dbReference type="EMBL" id="KAK3709841.1"/>
    </source>
</evidence>
<protein>
    <submittedName>
        <fullName evidence="1">Uncharacterized protein</fullName>
    </submittedName>
</protein>
<comment type="caution">
    <text evidence="1">The sequence shown here is derived from an EMBL/GenBank/DDBJ whole genome shotgun (WGS) entry which is preliminary data.</text>
</comment>
<sequence>MPGKQPVEEEKTDSRKSRGAVPENEKALKIELKYLPDQFKLAEHVQYTLRCEKPEKALDLCRLASKKQEVIVSWNHCIDWHIQRGKVDDAMKIYNEMKKRAQFPDSYTYVLLLRGLAKAQHWARHVKESNVVKAVSIYNSMSSPTSRVRPSIMHANAVLKVCSQALDLDAMWGVVNQLPAHGGGAPDHMTYAILLHAIRHGAFGRDPDNVDAAQLSARRMKAVQEGRAIWRDVIAKWRGGEIQIDEELVCAMGRLLLMSNRLQDWDDVLNLIQQTMNVIRLVPPLGDVNRRIEHVPQEDDGRLPEAESEEDSEGYKDSPSTKAFLPVHPHRRDSAYPDRPTSLAWCTPGNPTLSLLIGACTLLRIPKTAVSYWDLLTSPTGPYNLQPDIANFHTQLRLFSRNRASAKAHALLRDAMPAAHITPTKNTFRIAMATCVRDKKNNSVLEHATGIINIMEATLADPDARTLINYLDLAVYTDSGPKITATLDRLDPIVHNLRSRITYGADDTGISPQEHADEKQEILHFFRTMVGVIDTLRFRGLVPRESFPHWHGRRAQLDSFIGRAKLNLTKREPVGVRDPFEEEKEEFGRKIRKFETKGERWVTGREERALTVMRAKNWREAEEGAGKVGNGKGWSLDRKAVGERKGGEGNGPRKLGTKKKEGRRGGGFADSAMELGEL</sequence>
<evidence type="ECO:0000313" key="2">
    <source>
        <dbReference type="Proteomes" id="UP001281147"/>
    </source>
</evidence>
<accession>A0ACC3N4I7</accession>
<reference evidence="1" key="1">
    <citation type="submission" date="2023-07" db="EMBL/GenBank/DDBJ databases">
        <title>Black Yeasts Isolated from many extreme environments.</title>
        <authorList>
            <person name="Coleine C."/>
            <person name="Stajich J.E."/>
            <person name="Selbmann L."/>
        </authorList>
    </citation>
    <scope>NUCLEOTIDE SEQUENCE</scope>
    <source>
        <strain evidence="1">CCFEE 5714</strain>
    </source>
</reference>
<proteinExistence type="predicted"/>
<name>A0ACC3N4I7_9PEZI</name>
<dbReference type="EMBL" id="JAUTXU010000089">
    <property type="protein sequence ID" value="KAK3709841.1"/>
    <property type="molecule type" value="Genomic_DNA"/>
</dbReference>
<organism evidence="1 2">
    <name type="scientific">Vermiconidia calcicola</name>
    <dbReference type="NCBI Taxonomy" id="1690605"/>
    <lineage>
        <taxon>Eukaryota</taxon>
        <taxon>Fungi</taxon>
        <taxon>Dikarya</taxon>
        <taxon>Ascomycota</taxon>
        <taxon>Pezizomycotina</taxon>
        <taxon>Dothideomycetes</taxon>
        <taxon>Dothideomycetidae</taxon>
        <taxon>Mycosphaerellales</taxon>
        <taxon>Extremaceae</taxon>
        <taxon>Vermiconidia</taxon>
    </lineage>
</organism>
<gene>
    <name evidence="1" type="ORF">LTR37_010669</name>
</gene>
<dbReference type="Proteomes" id="UP001281147">
    <property type="component" value="Unassembled WGS sequence"/>
</dbReference>
<keyword evidence="2" id="KW-1185">Reference proteome</keyword>